<keyword evidence="4" id="KW-0804">Transcription</keyword>
<evidence type="ECO:0000259" key="8">
    <source>
        <dbReference type="PROSITE" id="PS50110"/>
    </source>
</evidence>
<dbReference type="SMART" id="SM00448">
    <property type="entry name" value="REC"/>
    <property type="match status" value="1"/>
</dbReference>
<name>A0A4Q7MCN3_9MICO</name>
<evidence type="ECO:0000256" key="5">
    <source>
        <dbReference type="PROSITE-ProRule" id="PRU00169"/>
    </source>
</evidence>
<proteinExistence type="predicted"/>
<sequence>MPDPATGTGPDGRQESAAVGRGIRVLLVDDQPLIRLGFRMVLEGEPDLEVVGEAEDGDAAVALATELAPDVVIMDVRMPGTDGIGATSRIVERAPGVRVLIVTTFDLDEYAFAGLRAGASGFLLKNAPPAELVRAIRTVAAGDAIVEPRITRRLLDLFGDRLPDAGGSAATAVTDATADAAADAASSTTGRTDPRRDPRLASLTEREAEVFTAIAQGMSNAEISAAFYLSESTVKTHVGRILMKLGLRDRIHAVVLGYETGVVTPGAPGA</sequence>
<dbReference type="PANTHER" id="PTHR43214">
    <property type="entry name" value="TWO-COMPONENT RESPONSE REGULATOR"/>
    <property type="match status" value="1"/>
</dbReference>
<gene>
    <name evidence="9" type="ORF">EV187_1530</name>
</gene>
<organism evidence="9 10">
    <name type="scientific">Agromyces ramosus</name>
    <dbReference type="NCBI Taxonomy" id="33879"/>
    <lineage>
        <taxon>Bacteria</taxon>
        <taxon>Bacillati</taxon>
        <taxon>Actinomycetota</taxon>
        <taxon>Actinomycetes</taxon>
        <taxon>Micrococcales</taxon>
        <taxon>Microbacteriaceae</taxon>
        <taxon>Agromyces</taxon>
    </lineage>
</organism>
<feature type="domain" description="HTH luxR-type" evidence="7">
    <location>
        <begin position="196"/>
        <end position="261"/>
    </location>
</feature>
<dbReference type="Gene3D" id="3.40.50.2300">
    <property type="match status" value="1"/>
</dbReference>
<dbReference type="Proteomes" id="UP000293289">
    <property type="component" value="Unassembled WGS sequence"/>
</dbReference>
<evidence type="ECO:0000256" key="1">
    <source>
        <dbReference type="ARBA" id="ARBA00022553"/>
    </source>
</evidence>
<dbReference type="AlphaFoldDB" id="A0A4Q7MCN3"/>
<dbReference type="CDD" id="cd17535">
    <property type="entry name" value="REC_NarL-like"/>
    <property type="match status" value="1"/>
</dbReference>
<dbReference type="GO" id="GO:0000160">
    <property type="term" value="P:phosphorelay signal transduction system"/>
    <property type="evidence" value="ECO:0007669"/>
    <property type="project" value="InterPro"/>
</dbReference>
<dbReference type="InterPro" id="IPR001789">
    <property type="entry name" value="Sig_transdc_resp-reg_receiver"/>
</dbReference>
<feature type="modified residue" description="4-aspartylphosphate" evidence="5">
    <location>
        <position position="75"/>
    </location>
</feature>
<feature type="compositionally biased region" description="Low complexity" evidence="6">
    <location>
        <begin position="181"/>
        <end position="191"/>
    </location>
</feature>
<dbReference type="PRINTS" id="PR00038">
    <property type="entry name" value="HTHLUXR"/>
</dbReference>
<protein>
    <submittedName>
        <fullName evidence="9">LuxR family two component transcriptional regulator</fullName>
    </submittedName>
</protein>
<dbReference type="OrthoDB" id="9808843at2"/>
<keyword evidence="2" id="KW-0805">Transcription regulation</keyword>
<dbReference type="SUPFAM" id="SSF52172">
    <property type="entry name" value="CheY-like"/>
    <property type="match status" value="1"/>
</dbReference>
<dbReference type="Pfam" id="PF00072">
    <property type="entry name" value="Response_reg"/>
    <property type="match status" value="1"/>
</dbReference>
<dbReference type="GO" id="GO:0003677">
    <property type="term" value="F:DNA binding"/>
    <property type="evidence" value="ECO:0007669"/>
    <property type="project" value="UniProtKB-KW"/>
</dbReference>
<dbReference type="SMART" id="SM00421">
    <property type="entry name" value="HTH_LUXR"/>
    <property type="match status" value="1"/>
</dbReference>
<evidence type="ECO:0000313" key="10">
    <source>
        <dbReference type="Proteomes" id="UP000293289"/>
    </source>
</evidence>
<evidence type="ECO:0000256" key="3">
    <source>
        <dbReference type="ARBA" id="ARBA00023125"/>
    </source>
</evidence>
<dbReference type="PROSITE" id="PS50043">
    <property type="entry name" value="HTH_LUXR_2"/>
    <property type="match status" value="1"/>
</dbReference>
<dbReference type="InterPro" id="IPR039420">
    <property type="entry name" value="WalR-like"/>
</dbReference>
<dbReference type="EMBL" id="SGWY01000002">
    <property type="protein sequence ID" value="RZS65826.1"/>
    <property type="molecule type" value="Genomic_DNA"/>
</dbReference>
<dbReference type="PANTHER" id="PTHR43214:SF24">
    <property type="entry name" value="TRANSCRIPTIONAL REGULATORY PROTEIN NARL-RELATED"/>
    <property type="match status" value="1"/>
</dbReference>
<evidence type="ECO:0000259" key="7">
    <source>
        <dbReference type="PROSITE" id="PS50043"/>
    </source>
</evidence>
<dbReference type="PROSITE" id="PS00622">
    <property type="entry name" value="HTH_LUXR_1"/>
    <property type="match status" value="1"/>
</dbReference>
<evidence type="ECO:0000313" key="9">
    <source>
        <dbReference type="EMBL" id="RZS65826.1"/>
    </source>
</evidence>
<keyword evidence="1 5" id="KW-0597">Phosphoprotein</keyword>
<dbReference type="GO" id="GO:0006355">
    <property type="term" value="P:regulation of DNA-templated transcription"/>
    <property type="evidence" value="ECO:0007669"/>
    <property type="project" value="InterPro"/>
</dbReference>
<dbReference type="PROSITE" id="PS50110">
    <property type="entry name" value="RESPONSE_REGULATORY"/>
    <property type="match status" value="1"/>
</dbReference>
<dbReference type="InterPro" id="IPR000792">
    <property type="entry name" value="Tscrpt_reg_LuxR_C"/>
</dbReference>
<dbReference type="CDD" id="cd06170">
    <property type="entry name" value="LuxR_C_like"/>
    <property type="match status" value="1"/>
</dbReference>
<dbReference type="Pfam" id="PF00196">
    <property type="entry name" value="GerE"/>
    <property type="match status" value="1"/>
</dbReference>
<accession>A0A4Q7MCN3</accession>
<dbReference type="SUPFAM" id="SSF46894">
    <property type="entry name" value="C-terminal effector domain of the bipartite response regulators"/>
    <property type="match status" value="1"/>
</dbReference>
<dbReference type="InterPro" id="IPR058245">
    <property type="entry name" value="NreC/VraR/RcsB-like_REC"/>
</dbReference>
<dbReference type="InterPro" id="IPR011006">
    <property type="entry name" value="CheY-like_superfamily"/>
</dbReference>
<dbReference type="InterPro" id="IPR016032">
    <property type="entry name" value="Sig_transdc_resp-reg_C-effctor"/>
</dbReference>
<comment type="caution">
    <text evidence="9">The sequence shown here is derived from an EMBL/GenBank/DDBJ whole genome shotgun (WGS) entry which is preliminary data.</text>
</comment>
<evidence type="ECO:0000256" key="4">
    <source>
        <dbReference type="ARBA" id="ARBA00023163"/>
    </source>
</evidence>
<keyword evidence="3" id="KW-0238">DNA-binding</keyword>
<reference evidence="9 10" key="1">
    <citation type="submission" date="2019-02" db="EMBL/GenBank/DDBJ databases">
        <title>Genomic Encyclopedia of Type Strains, Phase IV (KMG-IV): sequencing the most valuable type-strain genomes for metagenomic binning, comparative biology and taxonomic classification.</title>
        <authorList>
            <person name="Goeker M."/>
        </authorList>
    </citation>
    <scope>NUCLEOTIDE SEQUENCE [LARGE SCALE GENOMIC DNA]</scope>
    <source>
        <strain evidence="9 10">DSM 43045</strain>
    </source>
</reference>
<feature type="domain" description="Response regulatory" evidence="8">
    <location>
        <begin position="24"/>
        <end position="140"/>
    </location>
</feature>
<feature type="region of interest" description="Disordered" evidence="6">
    <location>
        <begin position="181"/>
        <end position="200"/>
    </location>
</feature>
<evidence type="ECO:0000256" key="6">
    <source>
        <dbReference type="SAM" id="MobiDB-lite"/>
    </source>
</evidence>
<keyword evidence="10" id="KW-1185">Reference proteome</keyword>
<evidence type="ECO:0000256" key="2">
    <source>
        <dbReference type="ARBA" id="ARBA00023015"/>
    </source>
</evidence>